<dbReference type="InterPro" id="IPR011701">
    <property type="entry name" value="MFS"/>
</dbReference>
<protein>
    <submittedName>
        <fullName evidence="7">MFS transporter</fullName>
    </submittedName>
</protein>
<feature type="transmembrane region" description="Helical" evidence="6">
    <location>
        <begin position="345"/>
        <end position="364"/>
    </location>
</feature>
<keyword evidence="2" id="KW-1003">Cell membrane</keyword>
<feature type="transmembrane region" description="Helical" evidence="6">
    <location>
        <begin position="20"/>
        <end position="42"/>
    </location>
</feature>
<keyword evidence="4 6" id="KW-1133">Transmembrane helix</keyword>
<feature type="transmembrane region" description="Helical" evidence="6">
    <location>
        <begin position="376"/>
        <end position="393"/>
    </location>
</feature>
<keyword evidence="8" id="KW-1185">Reference proteome</keyword>
<reference evidence="8" key="1">
    <citation type="journal article" date="2019" name="Int. J. Syst. Evol. Microbiol.">
        <title>The Global Catalogue of Microorganisms (GCM) 10K type strain sequencing project: providing services to taxonomists for standard genome sequencing and annotation.</title>
        <authorList>
            <consortium name="The Broad Institute Genomics Platform"/>
            <consortium name="The Broad Institute Genome Sequencing Center for Infectious Disease"/>
            <person name="Wu L."/>
            <person name="Ma J."/>
        </authorList>
    </citation>
    <scope>NUCLEOTIDE SEQUENCE [LARGE SCALE GENOMIC DNA]</scope>
    <source>
        <strain evidence="8">JCM 6833</strain>
    </source>
</reference>
<evidence type="ECO:0000256" key="2">
    <source>
        <dbReference type="ARBA" id="ARBA00022475"/>
    </source>
</evidence>
<feature type="transmembrane region" description="Helical" evidence="6">
    <location>
        <begin position="81"/>
        <end position="102"/>
    </location>
</feature>
<feature type="transmembrane region" description="Helical" evidence="6">
    <location>
        <begin position="290"/>
        <end position="308"/>
    </location>
</feature>
<evidence type="ECO:0000256" key="4">
    <source>
        <dbReference type="ARBA" id="ARBA00022989"/>
    </source>
</evidence>
<feature type="transmembrane region" description="Helical" evidence="6">
    <location>
        <begin position="165"/>
        <end position="189"/>
    </location>
</feature>
<keyword evidence="3 6" id="KW-0812">Transmembrane</keyword>
<dbReference type="PANTHER" id="PTHR23513:SF11">
    <property type="entry name" value="STAPHYLOFERRIN A TRANSPORTER"/>
    <property type="match status" value="1"/>
</dbReference>
<comment type="caution">
    <text evidence="7">The sequence shown here is derived from an EMBL/GenBank/DDBJ whole genome shotgun (WGS) entry which is preliminary data.</text>
</comment>
<comment type="subcellular location">
    <subcellularLocation>
        <location evidence="1">Cell membrane</location>
        <topology evidence="1">Multi-pass membrane protein</topology>
    </subcellularLocation>
</comment>
<dbReference type="EMBL" id="BAAATD010000014">
    <property type="protein sequence ID" value="GAA2628905.1"/>
    <property type="molecule type" value="Genomic_DNA"/>
</dbReference>
<evidence type="ECO:0000256" key="1">
    <source>
        <dbReference type="ARBA" id="ARBA00004651"/>
    </source>
</evidence>
<keyword evidence="5 6" id="KW-0472">Membrane</keyword>
<sequence>MHGARVSAPLRGNPPFRRYLLAGLISSAGTAMATGAVAFAVLRLGHGASGVAMVALGQTGATVLMLPVGGTLADRFSRVRVIVVAQLVIGSLVALQACLVAAERAQVAQLALIAAAVSVARAFSSPARFGLVGDLVPAEQAPEANSLAKLAQTGVDVFGPAVGGVVVAAAGPSVGIGVNALSFVLSALLMRGVRAPPARARGRTFRSDVREGWRVVSRTPWIAWKVLGSAVVVSCWQVSYAIAGLTYVQQRLGGPAAWGVVASCLGIGTVAGAVLALVWTPRRAGQAGGAALLPLALPGLCMGCGAPLPLIAGTVVFAAMGLTVAAVTWRSLVQQKIPESQQGRVAAWVQLGETGLAPLAFLLVDPAVGRLGLQGALLLCAGGLAAAAVAPLAHPDVRRLRLAPRPSQG</sequence>
<evidence type="ECO:0000313" key="8">
    <source>
        <dbReference type="Proteomes" id="UP001501509"/>
    </source>
</evidence>
<dbReference type="Gene3D" id="1.20.1250.20">
    <property type="entry name" value="MFS general substrate transporter like domains"/>
    <property type="match status" value="1"/>
</dbReference>
<dbReference type="CDD" id="cd06173">
    <property type="entry name" value="MFS_MefA_like"/>
    <property type="match status" value="1"/>
</dbReference>
<feature type="transmembrane region" description="Helical" evidence="6">
    <location>
        <begin position="314"/>
        <end position="333"/>
    </location>
</feature>
<proteinExistence type="predicted"/>
<feature type="transmembrane region" description="Helical" evidence="6">
    <location>
        <begin position="48"/>
        <end position="69"/>
    </location>
</feature>
<name>A0ABP6CY77_9ACTN</name>
<gene>
    <name evidence="7" type="ORF">GCM10010411_77940</name>
</gene>
<evidence type="ECO:0000256" key="3">
    <source>
        <dbReference type="ARBA" id="ARBA00022692"/>
    </source>
</evidence>
<feature type="transmembrane region" description="Helical" evidence="6">
    <location>
        <begin position="222"/>
        <end position="243"/>
    </location>
</feature>
<dbReference type="InterPro" id="IPR036259">
    <property type="entry name" value="MFS_trans_sf"/>
</dbReference>
<organism evidence="7 8">
    <name type="scientific">Actinomadura fulvescens</name>
    <dbReference type="NCBI Taxonomy" id="46160"/>
    <lineage>
        <taxon>Bacteria</taxon>
        <taxon>Bacillati</taxon>
        <taxon>Actinomycetota</taxon>
        <taxon>Actinomycetes</taxon>
        <taxon>Streptosporangiales</taxon>
        <taxon>Thermomonosporaceae</taxon>
        <taxon>Actinomadura</taxon>
    </lineage>
</organism>
<evidence type="ECO:0000256" key="6">
    <source>
        <dbReference type="SAM" id="Phobius"/>
    </source>
</evidence>
<accession>A0ABP6CY77</accession>
<dbReference type="SUPFAM" id="SSF103473">
    <property type="entry name" value="MFS general substrate transporter"/>
    <property type="match status" value="1"/>
</dbReference>
<evidence type="ECO:0000313" key="7">
    <source>
        <dbReference type="EMBL" id="GAA2628905.1"/>
    </source>
</evidence>
<dbReference type="PANTHER" id="PTHR23513">
    <property type="entry name" value="INTEGRAL MEMBRANE EFFLUX PROTEIN-RELATED"/>
    <property type="match status" value="1"/>
</dbReference>
<dbReference type="Proteomes" id="UP001501509">
    <property type="component" value="Unassembled WGS sequence"/>
</dbReference>
<feature type="transmembrane region" description="Helical" evidence="6">
    <location>
        <begin position="255"/>
        <end position="278"/>
    </location>
</feature>
<evidence type="ECO:0000256" key="5">
    <source>
        <dbReference type="ARBA" id="ARBA00023136"/>
    </source>
</evidence>
<dbReference type="Pfam" id="PF07690">
    <property type="entry name" value="MFS_1"/>
    <property type="match status" value="1"/>
</dbReference>